<comment type="caution">
    <text evidence="2">The sequence shown here is derived from an EMBL/GenBank/DDBJ whole genome shotgun (WGS) entry which is preliminary data.</text>
</comment>
<feature type="compositionally biased region" description="Low complexity" evidence="1">
    <location>
        <begin position="25"/>
        <end position="37"/>
    </location>
</feature>
<dbReference type="Proteomes" id="UP001310890">
    <property type="component" value="Unassembled WGS sequence"/>
</dbReference>
<feature type="compositionally biased region" description="Low complexity" evidence="1">
    <location>
        <begin position="63"/>
        <end position="72"/>
    </location>
</feature>
<accession>A0AAN7TC00</accession>
<evidence type="ECO:0000313" key="2">
    <source>
        <dbReference type="EMBL" id="KAK5109075.1"/>
    </source>
</evidence>
<organism evidence="2 3">
    <name type="scientific">Meristemomyces frigidus</name>
    <dbReference type="NCBI Taxonomy" id="1508187"/>
    <lineage>
        <taxon>Eukaryota</taxon>
        <taxon>Fungi</taxon>
        <taxon>Dikarya</taxon>
        <taxon>Ascomycota</taxon>
        <taxon>Pezizomycotina</taxon>
        <taxon>Dothideomycetes</taxon>
        <taxon>Dothideomycetidae</taxon>
        <taxon>Mycosphaerellales</taxon>
        <taxon>Teratosphaeriaceae</taxon>
        <taxon>Meristemomyces</taxon>
    </lineage>
</organism>
<feature type="compositionally biased region" description="Polar residues" evidence="1">
    <location>
        <begin position="38"/>
        <end position="60"/>
    </location>
</feature>
<reference evidence="2" key="1">
    <citation type="submission" date="2023-08" db="EMBL/GenBank/DDBJ databases">
        <title>Black Yeasts Isolated from many extreme environments.</title>
        <authorList>
            <person name="Coleine C."/>
            <person name="Stajich J.E."/>
            <person name="Selbmann L."/>
        </authorList>
    </citation>
    <scope>NUCLEOTIDE SEQUENCE</scope>
    <source>
        <strain evidence="2">CCFEE 5401</strain>
    </source>
</reference>
<evidence type="ECO:0000313" key="3">
    <source>
        <dbReference type="Proteomes" id="UP001310890"/>
    </source>
</evidence>
<feature type="region of interest" description="Disordered" evidence="1">
    <location>
        <begin position="17"/>
        <end position="81"/>
    </location>
</feature>
<proteinExistence type="predicted"/>
<dbReference type="AlphaFoldDB" id="A0AAN7TC00"/>
<dbReference type="EMBL" id="JAVRRL010000071">
    <property type="protein sequence ID" value="KAK5109075.1"/>
    <property type="molecule type" value="Genomic_DNA"/>
</dbReference>
<sequence length="243" mass="26617">MPFGKGFLRQRLSRLSLRRKKSNISVATKATTTSSVAPNTPTNEDPSTTQTPANPSPTREQSSDTSTPASSSFRGHLKKERSFPASIRTLYNFTQRSGPSSQETLIDDPHTAAQTLPLTATPSQSTVATTRFTATPQPSSLFDSTATGREEALAQYRQEATTAQVYPASSGRLVMEAADRELPSLPPQSERQEDLAYTQTKSHGGSATKEKFAAKAGLFWTKVKVKMWAHREERKAEKVVKKL</sequence>
<name>A0AAN7TC00_9PEZI</name>
<evidence type="ECO:0000256" key="1">
    <source>
        <dbReference type="SAM" id="MobiDB-lite"/>
    </source>
</evidence>
<gene>
    <name evidence="2" type="ORF">LTR62_007531</name>
</gene>
<feature type="region of interest" description="Disordered" evidence="1">
    <location>
        <begin position="179"/>
        <end position="209"/>
    </location>
</feature>
<protein>
    <submittedName>
        <fullName evidence="2">Uncharacterized protein</fullName>
    </submittedName>
</protein>